<dbReference type="AlphaFoldDB" id="A0A1I7ZXF6"/>
<evidence type="ECO:0000313" key="9">
    <source>
        <dbReference type="Proteomes" id="UP000095287"/>
    </source>
</evidence>
<evidence type="ECO:0000313" key="10">
    <source>
        <dbReference type="WBParaSite" id="L893_g30745.t1"/>
    </source>
</evidence>
<dbReference type="FunFam" id="6.10.250.3440:FF:000001">
    <property type="entry name" value="Mitochondrial ribosomal protein L40"/>
    <property type="match status" value="1"/>
</dbReference>
<evidence type="ECO:0000256" key="7">
    <source>
        <dbReference type="ARBA" id="ARBA00035192"/>
    </source>
</evidence>
<dbReference type="Pfam" id="PF09812">
    <property type="entry name" value="MRP-L28"/>
    <property type="match status" value="1"/>
</dbReference>
<dbReference type="PANTHER" id="PTHR13359:SF2">
    <property type="entry name" value="LARGE RIBOSOMAL SUBUNIT PROTEIN ML40"/>
    <property type="match status" value="1"/>
</dbReference>
<keyword evidence="5" id="KW-0496">Mitochondrion</keyword>
<dbReference type="InterPro" id="IPR039145">
    <property type="entry name" value="Ribosomal_mL40_metazoa/plant"/>
</dbReference>
<accession>A0A1I7ZXF6</accession>
<evidence type="ECO:0000256" key="3">
    <source>
        <dbReference type="ARBA" id="ARBA00022946"/>
    </source>
</evidence>
<evidence type="ECO:0000256" key="5">
    <source>
        <dbReference type="ARBA" id="ARBA00023128"/>
    </source>
</evidence>
<evidence type="ECO:0000256" key="6">
    <source>
        <dbReference type="ARBA" id="ARBA00023274"/>
    </source>
</evidence>
<evidence type="ECO:0000256" key="4">
    <source>
        <dbReference type="ARBA" id="ARBA00022980"/>
    </source>
</evidence>
<keyword evidence="9" id="KW-1185">Reference proteome</keyword>
<organism evidence="9 10">
    <name type="scientific">Steinernema glaseri</name>
    <dbReference type="NCBI Taxonomy" id="37863"/>
    <lineage>
        <taxon>Eukaryota</taxon>
        <taxon>Metazoa</taxon>
        <taxon>Ecdysozoa</taxon>
        <taxon>Nematoda</taxon>
        <taxon>Chromadorea</taxon>
        <taxon>Rhabditida</taxon>
        <taxon>Tylenchina</taxon>
        <taxon>Panagrolaimomorpha</taxon>
        <taxon>Strongyloidoidea</taxon>
        <taxon>Steinernematidae</taxon>
        <taxon>Steinernema</taxon>
    </lineage>
</organism>
<dbReference type="PANTHER" id="PTHR13359">
    <property type="entry name" value="39S RIBOSOMAL PROTEIN L40, MITOCHONDRIAL"/>
    <property type="match status" value="1"/>
</dbReference>
<proteinExistence type="inferred from homology"/>
<dbReference type="WBParaSite" id="L893_g30745.t1">
    <property type="protein sequence ID" value="L893_g30745.t1"/>
    <property type="gene ID" value="L893_g30745"/>
</dbReference>
<keyword evidence="4" id="KW-0689">Ribosomal protein</keyword>
<evidence type="ECO:0000256" key="1">
    <source>
        <dbReference type="ARBA" id="ARBA00004173"/>
    </source>
</evidence>
<keyword evidence="6" id="KW-0687">Ribonucleoprotein</keyword>
<sequence>MNFLRPLVRGFHTSPVQCGSVFMKRQKKMDPEVAKARETRRRKKLEREIRQMQKHSKKPKPVDEMTVDIQSAKNIHDRIREPYIVPEEVADERIIMLKQYTKTRNQLMRADDAWIRERLESQRKALEKLKALSPALYEAAVQPDKQILPLVLNGPALTPPIENYDSPDGDYIDTTRSWT</sequence>
<dbReference type="Proteomes" id="UP000095287">
    <property type="component" value="Unplaced"/>
</dbReference>
<dbReference type="InterPro" id="IPR019192">
    <property type="entry name" value="Ribosomal_mL40"/>
</dbReference>
<dbReference type="GO" id="GO:0005762">
    <property type="term" value="C:mitochondrial large ribosomal subunit"/>
    <property type="evidence" value="ECO:0007669"/>
    <property type="project" value="InterPro"/>
</dbReference>
<name>A0A1I7ZXF6_9BILA</name>
<dbReference type="Gene3D" id="6.10.250.3440">
    <property type="match status" value="1"/>
</dbReference>
<evidence type="ECO:0000256" key="8">
    <source>
        <dbReference type="ARBA" id="ARBA00083752"/>
    </source>
</evidence>
<comment type="similarity">
    <text evidence="2">Belongs to the mitochondrion-specific ribosomal protein mL40 family.</text>
</comment>
<comment type="subcellular location">
    <subcellularLocation>
        <location evidence="1">Mitochondrion</location>
    </subcellularLocation>
</comment>
<protein>
    <recommendedName>
        <fullName evidence="7">Large ribosomal subunit protein mL40</fullName>
    </recommendedName>
    <alternativeName>
        <fullName evidence="8">39S ribosomal protein L40, mitochondrial</fullName>
    </alternativeName>
</protein>
<keyword evidence="3" id="KW-0809">Transit peptide</keyword>
<reference evidence="10" key="1">
    <citation type="submission" date="2016-11" db="UniProtKB">
        <authorList>
            <consortium name="WormBaseParasite"/>
        </authorList>
    </citation>
    <scope>IDENTIFICATION</scope>
</reference>
<evidence type="ECO:0000256" key="2">
    <source>
        <dbReference type="ARBA" id="ARBA00009360"/>
    </source>
</evidence>